<reference evidence="1 2" key="1">
    <citation type="journal article" date="2024" name="BMC Genomics">
        <title>De novo assembly and annotation of Popillia japonica's genome with initial clues to its potential as an invasive pest.</title>
        <authorList>
            <person name="Cucini C."/>
            <person name="Boschi S."/>
            <person name="Funari R."/>
            <person name="Cardaioli E."/>
            <person name="Iannotti N."/>
            <person name="Marturano G."/>
            <person name="Paoli F."/>
            <person name="Bruttini M."/>
            <person name="Carapelli A."/>
            <person name="Frati F."/>
            <person name="Nardi F."/>
        </authorList>
    </citation>
    <scope>NUCLEOTIDE SEQUENCE [LARGE SCALE GENOMIC DNA]</scope>
    <source>
        <strain evidence="1">DMR45628</strain>
    </source>
</reference>
<dbReference type="AlphaFoldDB" id="A0AAW1KG79"/>
<comment type="caution">
    <text evidence="1">The sequence shown here is derived from an EMBL/GenBank/DDBJ whole genome shotgun (WGS) entry which is preliminary data.</text>
</comment>
<proteinExistence type="predicted"/>
<sequence length="112" mass="13043">MARLSMFGNNHIADMHYYYGMHHGVARVACRAYIAAFPNRQPVPTYRTFITIHRLFSEWGLRRRNLGGQGRPAALQLGNTEEEILDEVFRNPSISLRYRRRNLGRGFPQSIH</sequence>
<organism evidence="1 2">
    <name type="scientific">Popillia japonica</name>
    <name type="common">Japanese beetle</name>
    <dbReference type="NCBI Taxonomy" id="7064"/>
    <lineage>
        <taxon>Eukaryota</taxon>
        <taxon>Metazoa</taxon>
        <taxon>Ecdysozoa</taxon>
        <taxon>Arthropoda</taxon>
        <taxon>Hexapoda</taxon>
        <taxon>Insecta</taxon>
        <taxon>Pterygota</taxon>
        <taxon>Neoptera</taxon>
        <taxon>Endopterygota</taxon>
        <taxon>Coleoptera</taxon>
        <taxon>Polyphaga</taxon>
        <taxon>Scarabaeiformia</taxon>
        <taxon>Scarabaeidae</taxon>
        <taxon>Rutelinae</taxon>
        <taxon>Popillia</taxon>
    </lineage>
</organism>
<evidence type="ECO:0008006" key="3">
    <source>
        <dbReference type="Google" id="ProtNLM"/>
    </source>
</evidence>
<gene>
    <name evidence="1" type="ORF">QE152_g24369</name>
</gene>
<evidence type="ECO:0000313" key="2">
    <source>
        <dbReference type="Proteomes" id="UP001458880"/>
    </source>
</evidence>
<dbReference type="Proteomes" id="UP001458880">
    <property type="component" value="Unassembled WGS sequence"/>
</dbReference>
<dbReference type="EMBL" id="JASPKY010000247">
    <property type="protein sequence ID" value="KAK9717070.1"/>
    <property type="molecule type" value="Genomic_DNA"/>
</dbReference>
<name>A0AAW1KG79_POPJA</name>
<accession>A0AAW1KG79</accession>
<keyword evidence="2" id="KW-1185">Reference proteome</keyword>
<evidence type="ECO:0000313" key="1">
    <source>
        <dbReference type="EMBL" id="KAK9717070.1"/>
    </source>
</evidence>
<protein>
    <recommendedName>
        <fullName evidence="3">DUF4817 domain-containing protein</fullName>
    </recommendedName>
</protein>